<dbReference type="Proteomes" id="UP000887565">
    <property type="component" value="Unplaced"/>
</dbReference>
<dbReference type="InterPro" id="IPR011333">
    <property type="entry name" value="SKP1/BTB/POZ_sf"/>
</dbReference>
<evidence type="ECO:0000313" key="3">
    <source>
        <dbReference type="WBParaSite" id="nRc.2.0.1.t16996-RA"/>
    </source>
</evidence>
<evidence type="ECO:0000313" key="2">
    <source>
        <dbReference type="Proteomes" id="UP000887565"/>
    </source>
</evidence>
<dbReference type="PANTHER" id="PTHR22744:SF17">
    <property type="entry name" value="BTB DOMAIN-CONTAINING PROTEIN"/>
    <property type="match status" value="1"/>
</dbReference>
<organism evidence="2 3">
    <name type="scientific">Romanomermis culicivorax</name>
    <name type="common">Nematode worm</name>
    <dbReference type="NCBI Taxonomy" id="13658"/>
    <lineage>
        <taxon>Eukaryota</taxon>
        <taxon>Metazoa</taxon>
        <taxon>Ecdysozoa</taxon>
        <taxon>Nematoda</taxon>
        <taxon>Enoplea</taxon>
        <taxon>Dorylaimia</taxon>
        <taxon>Mermithida</taxon>
        <taxon>Mermithoidea</taxon>
        <taxon>Mermithidae</taxon>
        <taxon>Romanomermis</taxon>
    </lineage>
</organism>
<name>A0A915IT52_ROMCU</name>
<proteinExistence type="predicted"/>
<dbReference type="Gene3D" id="3.30.710.10">
    <property type="entry name" value="Potassium Channel Kv1.1, Chain A"/>
    <property type="match status" value="1"/>
</dbReference>
<dbReference type="SMART" id="SM00225">
    <property type="entry name" value="BTB"/>
    <property type="match status" value="1"/>
</dbReference>
<dbReference type="AlphaFoldDB" id="A0A915IT52"/>
<protein>
    <submittedName>
        <fullName evidence="3">BTB domain-containing protein</fullName>
    </submittedName>
</protein>
<dbReference type="Pfam" id="PF00651">
    <property type="entry name" value="BTB"/>
    <property type="match status" value="1"/>
</dbReference>
<dbReference type="SUPFAM" id="SSF54695">
    <property type="entry name" value="POZ domain"/>
    <property type="match status" value="1"/>
</dbReference>
<dbReference type="WBParaSite" id="nRc.2.0.1.t16996-RA">
    <property type="protein sequence ID" value="nRc.2.0.1.t16996-RA"/>
    <property type="gene ID" value="nRc.2.0.1.g16996"/>
</dbReference>
<keyword evidence="2" id="KW-1185">Reference proteome</keyword>
<dbReference type="OMA" id="VIDECEH"/>
<reference evidence="3" key="1">
    <citation type="submission" date="2022-11" db="UniProtKB">
        <authorList>
            <consortium name="WormBaseParasite"/>
        </authorList>
    </citation>
    <scope>IDENTIFICATION</scope>
</reference>
<evidence type="ECO:0000259" key="1">
    <source>
        <dbReference type="SMART" id="SM00225"/>
    </source>
</evidence>
<accession>A0A915IT52</accession>
<feature type="domain" description="BTB" evidence="1">
    <location>
        <begin position="11"/>
        <end position="129"/>
    </location>
</feature>
<sequence length="210" mass="24188">MSVFLSPSTERNLCLLVDKRNNVDSENGEKSQEKVKIWVSKELLAAASPVFNTMFYGDFRENQMSSAMEPIYFPGKNDQDFIKFLDCLFPYPTQSDIGAFNVETIVRLANEYQVEILLKKCDQYYVEIIQSLPVGSRFVLVYLPIIVEYKLKRALETCIPFVAALDMDALSKNRSQNMRLLDGYHQFYAAVYEAKLRSKDIFRTLKNAGK</sequence>
<dbReference type="PANTHER" id="PTHR22744">
    <property type="entry name" value="HELIX LOOP HELIX PROTEIN 21-RELATED"/>
    <property type="match status" value="1"/>
</dbReference>
<dbReference type="InterPro" id="IPR000210">
    <property type="entry name" value="BTB/POZ_dom"/>
</dbReference>